<evidence type="ECO:0000256" key="1">
    <source>
        <dbReference type="SAM" id="MobiDB-lite"/>
    </source>
</evidence>
<evidence type="ECO:0000313" key="2">
    <source>
        <dbReference type="EMBL" id="KAF2221082.1"/>
    </source>
</evidence>
<name>A0A6A6G5V3_9PEZI</name>
<proteinExistence type="predicted"/>
<keyword evidence="3" id="KW-1185">Reference proteome</keyword>
<organism evidence="2 3">
    <name type="scientific">Elsinoe ampelina</name>
    <dbReference type="NCBI Taxonomy" id="302913"/>
    <lineage>
        <taxon>Eukaryota</taxon>
        <taxon>Fungi</taxon>
        <taxon>Dikarya</taxon>
        <taxon>Ascomycota</taxon>
        <taxon>Pezizomycotina</taxon>
        <taxon>Dothideomycetes</taxon>
        <taxon>Dothideomycetidae</taxon>
        <taxon>Myriangiales</taxon>
        <taxon>Elsinoaceae</taxon>
        <taxon>Elsinoe</taxon>
    </lineage>
</organism>
<dbReference type="AlphaFoldDB" id="A0A6A6G5V3"/>
<evidence type="ECO:0000313" key="3">
    <source>
        <dbReference type="Proteomes" id="UP000799538"/>
    </source>
</evidence>
<accession>A0A6A6G5V3</accession>
<protein>
    <submittedName>
        <fullName evidence="2">Uncharacterized protein</fullName>
    </submittedName>
</protein>
<gene>
    <name evidence="2" type="ORF">BDZ85DRAFT_266250</name>
</gene>
<reference evidence="3" key="1">
    <citation type="journal article" date="2020" name="Stud. Mycol.">
        <title>101 Dothideomycetes genomes: A test case for predicting lifestyles and emergence of pathogens.</title>
        <authorList>
            <person name="Haridas S."/>
            <person name="Albert R."/>
            <person name="Binder M."/>
            <person name="Bloem J."/>
            <person name="LaButti K."/>
            <person name="Salamov A."/>
            <person name="Andreopoulos B."/>
            <person name="Baker S."/>
            <person name="Barry K."/>
            <person name="Bills G."/>
            <person name="Bluhm B."/>
            <person name="Cannon C."/>
            <person name="Castanera R."/>
            <person name="Culley D."/>
            <person name="Daum C."/>
            <person name="Ezra D."/>
            <person name="Gonzalez J."/>
            <person name="Henrissat B."/>
            <person name="Kuo A."/>
            <person name="Liang C."/>
            <person name="Lipzen A."/>
            <person name="Lutzoni F."/>
            <person name="Magnuson J."/>
            <person name="Mondo S."/>
            <person name="Nolan M."/>
            <person name="Ohm R."/>
            <person name="Pangilinan J."/>
            <person name="Park H.-J."/>
            <person name="Ramirez L."/>
            <person name="Alfaro M."/>
            <person name="Sun H."/>
            <person name="Tritt A."/>
            <person name="Yoshinaga Y."/>
            <person name="Zwiers L.-H."/>
            <person name="Turgeon B."/>
            <person name="Goodwin S."/>
            <person name="Spatafora J."/>
            <person name="Crous P."/>
            <person name="Grigoriev I."/>
        </authorList>
    </citation>
    <scope>NUCLEOTIDE SEQUENCE [LARGE SCALE GENOMIC DNA]</scope>
    <source>
        <strain evidence="3">CECT 20119</strain>
    </source>
</reference>
<feature type="region of interest" description="Disordered" evidence="1">
    <location>
        <begin position="40"/>
        <end position="73"/>
    </location>
</feature>
<dbReference type="EMBL" id="ML992511">
    <property type="protein sequence ID" value="KAF2221082.1"/>
    <property type="molecule type" value="Genomic_DNA"/>
</dbReference>
<dbReference type="Proteomes" id="UP000799538">
    <property type="component" value="Unassembled WGS sequence"/>
</dbReference>
<sequence length="73" mass="8320">MPHQRRESLAPCPATLATRVPNRPLPYYRRKSVAILPHQRRESLTPFPCHTSDESPWETPATSATRVPDPLPH</sequence>